<name>M5S0V9_9BACT</name>
<organism evidence="1 2">
    <name type="scientific">Rhodopirellula maiorica SM1</name>
    <dbReference type="NCBI Taxonomy" id="1265738"/>
    <lineage>
        <taxon>Bacteria</taxon>
        <taxon>Pseudomonadati</taxon>
        <taxon>Planctomycetota</taxon>
        <taxon>Planctomycetia</taxon>
        <taxon>Pirellulales</taxon>
        <taxon>Pirellulaceae</taxon>
        <taxon>Novipirellula</taxon>
    </lineage>
</organism>
<dbReference type="PATRIC" id="fig|1265738.3.peg.3286"/>
<comment type="caution">
    <text evidence="1">The sequence shown here is derived from an EMBL/GenBank/DDBJ whole genome shotgun (WGS) entry which is preliminary data.</text>
</comment>
<protein>
    <submittedName>
        <fullName evidence="1">Uncharacterized protein</fullName>
    </submittedName>
</protein>
<evidence type="ECO:0000313" key="2">
    <source>
        <dbReference type="Proteomes" id="UP000011991"/>
    </source>
</evidence>
<sequence>MVRAKLEAAGDKQLAALIAETARLQAALEACFPEAFESVDAAIEKRNAVRKSLNNDPEFQARNRAVVDAGKAIKDYEHQASPGLTQLEAASKAYIDSLKSSDAN</sequence>
<dbReference type="OrthoDB" id="256709at2"/>
<dbReference type="AlphaFoldDB" id="M5S0V9"/>
<evidence type="ECO:0000313" key="1">
    <source>
        <dbReference type="EMBL" id="EMI19784.1"/>
    </source>
</evidence>
<accession>M5S0V9</accession>
<keyword evidence="2" id="KW-1185">Reference proteome</keyword>
<dbReference type="Proteomes" id="UP000011991">
    <property type="component" value="Unassembled WGS sequence"/>
</dbReference>
<proteinExistence type="predicted"/>
<dbReference type="EMBL" id="ANOG01000479">
    <property type="protein sequence ID" value="EMI19784.1"/>
    <property type="molecule type" value="Genomic_DNA"/>
</dbReference>
<gene>
    <name evidence="1" type="ORF">RMSM_03294</name>
</gene>
<reference evidence="1 2" key="1">
    <citation type="journal article" date="2013" name="Mar. Genomics">
        <title>Expression of sulfatases in Rhodopirellula baltica and the diversity of sulfatases in the genus Rhodopirellula.</title>
        <authorList>
            <person name="Wegner C.E."/>
            <person name="Richter-Heitmann T."/>
            <person name="Klindworth A."/>
            <person name="Klockow C."/>
            <person name="Richter M."/>
            <person name="Achstetter T."/>
            <person name="Glockner F.O."/>
            <person name="Harder J."/>
        </authorList>
    </citation>
    <scope>NUCLEOTIDE SEQUENCE [LARGE SCALE GENOMIC DNA]</scope>
    <source>
        <strain evidence="1 2">SM1</strain>
    </source>
</reference>